<accession>A0A4D6LCE5</accession>
<organism evidence="2 3">
    <name type="scientific">Vigna unguiculata</name>
    <name type="common">Cowpea</name>
    <dbReference type="NCBI Taxonomy" id="3917"/>
    <lineage>
        <taxon>Eukaryota</taxon>
        <taxon>Viridiplantae</taxon>
        <taxon>Streptophyta</taxon>
        <taxon>Embryophyta</taxon>
        <taxon>Tracheophyta</taxon>
        <taxon>Spermatophyta</taxon>
        <taxon>Magnoliopsida</taxon>
        <taxon>eudicotyledons</taxon>
        <taxon>Gunneridae</taxon>
        <taxon>Pentapetalae</taxon>
        <taxon>rosids</taxon>
        <taxon>fabids</taxon>
        <taxon>Fabales</taxon>
        <taxon>Fabaceae</taxon>
        <taxon>Papilionoideae</taxon>
        <taxon>50 kb inversion clade</taxon>
        <taxon>NPAAA clade</taxon>
        <taxon>indigoferoid/millettioid clade</taxon>
        <taxon>Phaseoleae</taxon>
        <taxon>Vigna</taxon>
    </lineage>
</organism>
<dbReference type="EMBL" id="CP039347">
    <property type="protein sequence ID" value="QCD86239.1"/>
    <property type="molecule type" value="Genomic_DNA"/>
</dbReference>
<protein>
    <submittedName>
        <fullName evidence="2">Uncharacterized protein</fullName>
    </submittedName>
</protein>
<proteinExistence type="predicted"/>
<dbReference type="Proteomes" id="UP000501690">
    <property type="component" value="Linkage Group LG3"/>
</dbReference>
<dbReference type="AlphaFoldDB" id="A0A4D6LCE5"/>
<sequence>MDHSGNIKRPNYSTASPSISPRLRGLAQARHLAQASLPSPRREHKNKGGGITGSRLSEIPLAWASGLLAQKVSESPGRDFVQSQENEPNHTCKPFLHIKTTDLTMQSTTNAETALKRLETRTLASRTWKGANGTLTRNLGAQ</sequence>
<name>A0A4D6LCE5_VIGUN</name>
<reference evidence="2 3" key="1">
    <citation type="submission" date="2019-04" db="EMBL/GenBank/DDBJ databases">
        <title>An improved genome assembly and genetic linkage map for asparagus bean, Vigna unguiculata ssp. sesquipedialis.</title>
        <authorList>
            <person name="Xia Q."/>
            <person name="Zhang R."/>
            <person name="Dong Y."/>
        </authorList>
    </citation>
    <scope>NUCLEOTIDE SEQUENCE [LARGE SCALE GENOMIC DNA]</scope>
    <source>
        <tissue evidence="2">Leaf</tissue>
    </source>
</reference>
<gene>
    <name evidence="2" type="ORF">DEO72_LG3g760</name>
</gene>
<evidence type="ECO:0000313" key="2">
    <source>
        <dbReference type="EMBL" id="QCD86239.1"/>
    </source>
</evidence>
<feature type="region of interest" description="Disordered" evidence="1">
    <location>
        <begin position="1"/>
        <end position="55"/>
    </location>
</feature>
<evidence type="ECO:0000256" key="1">
    <source>
        <dbReference type="SAM" id="MobiDB-lite"/>
    </source>
</evidence>
<keyword evidence="3" id="KW-1185">Reference proteome</keyword>
<evidence type="ECO:0000313" key="3">
    <source>
        <dbReference type="Proteomes" id="UP000501690"/>
    </source>
</evidence>